<sequence>MLAQWSHRCMTRFVCKREFSDECPPPPTKFQTKHLKEIGKRQHDEKISVVGVGQVGIACSAFILQRRLTNHLVFMDIRKDWIKAEALDFLHASSTTGSQKITATVDGKEMAGSKYVVITTGLRPTKDQSRLDVAQKTTDMIVKIMPPLLEYCPNATFIVVSNPADVITWLIQKLGKLPKHRCLSTGCHLDSLRFRYFISKRLGVAPSAVEGYIIGEHGNSSVPVWSSVMVGGIALLRIMPDIGTESDKEKWSKVHEQVVKGASTVSSIKTYTNWAIGMTVSDVISALKDNSGRILSVATDVQGFMGIEDSVVLSLPCILTSDGIAQVVELPLTDFEKDMLKKSVDTLIKAQCSIKF</sequence>
<dbReference type="CDD" id="cd05293">
    <property type="entry name" value="LDH_1"/>
    <property type="match status" value="1"/>
</dbReference>
<feature type="domain" description="Lactate/malate dehydrogenase C-terminal" evidence="10">
    <location>
        <begin position="188"/>
        <end position="349"/>
    </location>
</feature>
<keyword evidence="11" id="KW-1185">Reference proteome</keyword>
<dbReference type="Pfam" id="PF00056">
    <property type="entry name" value="Ldh_1_N"/>
    <property type="match status" value="1"/>
</dbReference>
<evidence type="ECO:0000313" key="11">
    <source>
        <dbReference type="Proteomes" id="UP000504634"/>
    </source>
</evidence>
<feature type="binding site" evidence="7">
    <location>
        <position position="76"/>
    </location>
    <ligand>
        <name>NAD(+)</name>
        <dbReference type="ChEBI" id="CHEBI:57540"/>
    </ligand>
</feature>
<protein>
    <recommendedName>
        <fullName evidence="3 8">L-lactate dehydrogenase</fullName>
        <ecNumber evidence="3 8">1.1.1.27</ecNumber>
    </recommendedName>
</protein>
<evidence type="ECO:0000256" key="4">
    <source>
        <dbReference type="ARBA" id="ARBA00023002"/>
    </source>
</evidence>
<reference evidence="12" key="1">
    <citation type="submission" date="2025-08" db="UniProtKB">
        <authorList>
            <consortium name="RefSeq"/>
        </authorList>
    </citation>
    <scope>IDENTIFICATION</scope>
    <source>
        <strain evidence="12">11010-0011.00</strain>
        <tissue evidence="12">Whole body</tissue>
    </source>
</reference>
<proteinExistence type="inferred from homology"/>
<name>A0A6J2TVC3_DROLE</name>
<dbReference type="EC" id="1.1.1.27" evidence="3 8"/>
<evidence type="ECO:0000313" key="12">
    <source>
        <dbReference type="RefSeq" id="XP_030380049.1"/>
    </source>
</evidence>
<dbReference type="Pfam" id="PF02866">
    <property type="entry name" value="Ldh_1_C"/>
    <property type="match status" value="1"/>
</dbReference>
<dbReference type="SUPFAM" id="SSF56327">
    <property type="entry name" value="LDH C-terminal domain-like"/>
    <property type="match status" value="1"/>
</dbReference>
<dbReference type="PANTHER" id="PTHR43128:SF16">
    <property type="entry name" value="L-LACTATE DEHYDROGENASE"/>
    <property type="match status" value="1"/>
</dbReference>
<evidence type="ECO:0000256" key="3">
    <source>
        <dbReference type="ARBA" id="ARBA00012967"/>
    </source>
</evidence>
<dbReference type="PIRSF" id="PIRSF000102">
    <property type="entry name" value="Lac_mal_DH"/>
    <property type="match status" value="1"/>
</dbReference>
<evidence type="ECO:0000256" key="5">
    <source>
        <dbReference type="ARBA" id="ARBA00023027"/>
    </source>
</evidence>
<keyword evidence="4 8" id="KW-0560">Oxidoreductase</keyword>
<dbReference type="InterPro" id="IPR001236">
    <property type="entry name" value="Lactate/malate_DH_N"/>
</dbReference>
<gene>
    <name evidence="12" type="primary">LOC115628192</name>
</gene>
<dbReference type="GO" id="GO:0006089">
    <property type="term" value="P:lactate metabolic process"/>
    <property type="evidence" value="ECO:0007669"/>
    <property type="project" value="TreeGrafter"/>
</dbReference>
<dbReference type="PRINTS" id="PR00086">
    <property type="entry name" value="LLDHDRGNASE"/>
</dbReference>
<feature type="binding site" evidence="7">
    <location>
        <begin position="160"/>
        <end position="162"/>
    </location>
    <ligand>
        <name>NAD(+)</name>
        <dbReference type="ChEBI" id="CHEBI:57540"/>
    </ligand>
</feature>
<dbReference type="InterPro" id="IPR022383">
    <property type="entry name" value="Lactate/malate_DH_C"/>
</dbReference>
<dbReference type="InterPro" id="IPR001557">
    <property type="entry name" value="L-lactate/malate_DH"/>
</dbReference>
<dbReference type="PROSITE" id="PS00064">
    <property type="entry name" value="L_LDH"/>
    <property type="match status" value="1"/>
</dbReference>
<feature type="binding site" evidence="7">
    <location>
        <begin position="51"/>
        <end position="56"/>
    </location>
    <ligand>
        <name>NAD(+)</name>
        <dbReference type="ChEBI" id="CHEBI:57540"/>
    </ligand>
</feature>
<evidence type="ECO:0000256" key="1">
    <source>
        <dbReference type="ARBA" id="ARBA00004843"/>
    </source>
</evidence>
<evidence type="ECO:0000259" key="10">
    <source>
        <dbReference type="Pfam" id="PF02866"/>
    </source>
</evidence>
<dbReference type="GO" id="GO:0004459">
    <property type="term" value="F:L-lactate dehydrogenase (NAD+) activity"/>
    <property type="evidence" value="ECO:0007669"/>
    <property type="project" value="UniProtKB-EC"/>
</dbReference>
<organism evidence="11 12">
    <name type="scientific">Drosophila lebanonensis</name>
    <name type="common">Fruit fly</name>
    <name type="synonym">Scaptodrosophila lebanonensis</name>
    <dbReference type="NCBI Taxonomy" id="7225"/>
    <lineage>
        <taxon>Eukaryota</taxon>
        <taxon>Metazoa</taxon>
        <taxon>Ecdysozoa</taxon>
        <taxon>Arthropoda</taxon>
        <taxon>Hexapoda</taxon>
        <taxon>Insecta</taxon>
        <taxon>Pterygota</taxon>
        <taxon>Neoptera</taxon>
        <taxon>Endopterygota</taxon>
        <taxon>Diptera</taxon>
        <taxon>Brachycera</taxon>
        <taxon>Muscomorpha</taxon>
        <taxon>Ephydroidea</taxon>
        <taxon>Drosophilidae</taxon>
        <taxon>Scaptodrosophila</taxon>
    </lineage>
</organism>
<comment type="catalytic activity">
    <reaction evidence="8">
        <text>(S)-lactate + NAD(+) = pyruvate + NADH + H(+)</text>
        <dbReference type="Rhea" id="RHEA:23444"/>
        <dbReference type="ChEBI" id="CHEBI:15361"/>
        <dbReference type="ChEBI" id="CHEBI:15378"/>
        <dbReference type="ChEBI" id="CHEBI:16651"/>
        <dbReference type="ChEBI" id="CHEBI:57540"/>
        <dbReference type="ChEBI" id="CHEBI:57945"/>
        <dbReference type="EC" id="1.1.1.27"/>
    </reaction>
</comment>
<evidence type="ECO:0000256" key="2">
    <source>
        <dbReference type="ARBA" id="ARBA00006054"/>
    </source>
</evidence>
<dbReference type="AlphaFoldDB" id="A0A6J2TVC3"/>
<comment type="pathway">
    <text evidence="1 8">Fermentation; pyruvate fermentation to lactate; (S)-lactate from pyruvate: step 1/1.</text>
</comment>
<comment type="similarity">
    <text evidence="2">Belongs to the LDH/MDH superfamily. LDH family.</text>
</comment>
<feature type="domain" description="Lactate/malate dehydrogenase N-terminal" evidence="9">
    <location>
        <begin position="46"/>
        <end position="182"/>
    </location>
</feature>
<dbReference type="InterPro" id="IPR018177">
    <property type="entry name" value="L-lactate_DH_AS"/>
</dbReference>
<dbReference type="Gene3D" id="3.90.110.10">
    <property type="entry name" value="Lactate dehydrogenase/glycoside hydrolase, family 4, C-terminal"/>
    <property type="match status" value="1"/>
</dbReference>
<evidence type="ECO:0000256" key="8">
    <source>
        <dbReference type="RuleBase" id="RU000496"/>
    </source>
</evidence>
<dbReference type="SUPFAM" id="SSF51735">
    <property type="entry name" value="NAD(P)-binding Rossmann-fold domains"/>
    <property type="match status" value="1"/>
</dbReference>
<dbReference type="GeneID" id="115628192"/>
<feature type="active site" description="Proton acceptor" evidence="6">
    <location>
        <position position="217"/>
    </location>
</feature>
<dbReference type="Gene3D" id="3.40.50.720">
    <property type="entry name" value="NAD(P)-binding Rossmann-like Domain"/>
    <property type="match status" value="1"/>
</dbReference>
<evidence type="ECO:0000256" key="6">
    <source>
        <dbReference type="PIRSR" id="PIRSR000102-1"/>
    </source>
</evidence>
<keyword evidence="5 7" id="KW-0520">NAD</keyword>
<dbReference type="InterPro" id="IPR036291">
    <property type="entry name" value="NAD(P)-bd_dom_sf"/>
</dbReference>
<dbReference type="Proteomes" id="UP000504634">
    <property type="component" value="Unplaced"/>
</dbReference>
<dbReference type="RefSeq" id="XP_030380049.1">
    <property type="nucleotide sequence ID" value="XM_030524189.1"/>
</dbReference>
<accession>A0A6J2TVC3</accession>
<evidence type="ECO:0000259" key="9">
    <source>
        <dbReference type="Pfam" id="PF00056"/>
    </source>
</evidence>
<dbReference type="OrthoDB" id="5405561at2759"/>
<dbReference type="UniPathway" id="UPA00554">
    <property type="reaction ID" value="UER00611"/>
</dbReference>
<dbReference type="InterPro" id="IPR015955">
    <property type="entry name" value="Lactate_DH/Glyco_Ohase_4_C"/>
</dbReference>
<evidence type="ECO:0000256" key="7">
    <source>
        <dbReference type="PIRSR" id="PIRSR000102-3"/>
    </source>
</evidence>
<dbReference type="PANTHER" id="PTHR43128">
    <property type="entry name" value="L-2-HYDROXYCARBOXYLATE DEHYDROGENASE (NAD(P)(+))"/>
    <property type="match status" value="1"/>
</dbReference>